<organism evidence="2">
    <name type="scientific">Streptomyces sp. JL1001</name>
    <dbReference type="NCBI Taxonomy" id="3078227"/>
    <lineage>
        <taxon>Bacteria</taxon>
        <taxon>Bacillati</taxon>
        <taxon>Actinomycetota</taxon>
        <taxon>Actinomycetes</taxon>
        <taxon>Kitasatosporales</taxon>
        <taxon>Streptomycetaceae</taxon>
        <taxon>Streptomyces</taxon>
    </lineage>
</organism>
<dbReference type="RefSeq" id="WP_354596118.1">
    <property type="nucleotide sequence ID" value="NZ_CP136798.1"/>
</dbReference>
<feature type="compositionally biased region" description="Basic and acidic residues" evidence="1">
    <location>
        <begin position="60"/>
        <end position="70"/>
    </location>
</feature>
<evidence type="ECO:0000313" key="2">
    <source>
        <dbReference type="EMBL" id="XCN12289.1"/>
    </source>
</evidence>
<feature type="compositionally biased region" description="Basic residues" evidence="1">
    <location>
        <begin position="78"/>
        <end position="88"/>
    </location>
</feature>
<reference evidence="2" key="1">
    <citation type="submission" date="2023-10" db="EMBL/GenBank/DDBJ databases">
        <title>Complete genome sequence of Streptomyces sp. JL1001.</title>
        <authorList>
            <person name="Jiang L."/>
        </authorList>
    </citation>
    <scope>NUCLEOTIDE SEQUENCE</scope>
    <source>
        <strain evidence="2">JL1001</strain>
    </source>
</reference>
<protein>
    <submittedName>
        <fullName evidence="2">Uncharacterized protein</fullName>
    </submittedName>
</protein>
<evidence type="ECO:0000256" key="1">
    <source>
        <dbReference type="SAM" id="MobiDB-lite"/>
    </source>
</evidence>
<dbReference type="AlphaFoldDB" id="A0AAU8KAW6"/>
<feature type="region of interest" description="Disordered" evidence="1">
    <location>
        <begin position="60"/>
        <end position="88"/>
    </location>
</feature>
<gene>
    <name evidence="2" type="ORF">R1Y80_00950</name>
</gene>
<sequence>MTGFGPTIGHPAPGPGLRVRFDGSKSMAAADWACACGAPSEDAIGHDAVQQLVLRAERHRRDTCPDEDVRQAAAMRDLRRKNPSKRRK</sequence>
<name>A0AAU8KAW6_9ACTN</name>
<accession>A0AAU8KAW6</accession>
<dbReference type="EMBL" id="CP136798">
    <property type="protein sequence ID" value="XCN12289.1"/>
    <property type="molecule type" value="Genomic_DNA"/>
</dbReference>
<proteinExistence type="predicted"/>